<dbReference type="Proteomes" id="UP000441102">
    <property type="component" value="Unassembled WGS sequence"/>
</dbReference>
<protein>
    <recommendedName>
        <fullName evidence="3">Phage major tail tube protein</fullName>
    </recommendedName>
</protein>
<accession>A0A6I0DW72</accession>
<sequence>MQPLYTLVAVDVRRAEQAGSSRATTISKLTIPPIKFATANHNPGGGVMSVDFALPRIEAPEPAMEIKGLDGDIFRGLGDVDRWVFAAAVKEKKSGLVVPARAIIEGAITEWTPDEASPEDFLGCTHAFKEVTHYEFHLNGEELWYIDFWERVLRTGGTDQFADVRRALGA</sequence>
<evidence type="ECO:0000313" key="2">
    <source>
        <dbReference type="Proteomes" id="UP000441102"/>
    </source>
</evidence>
<dbReference type="Pfam" id="PF04985">
    <property type="entry name" value="Phage_tube"/>
    <property type="match status" value="1"/>
</dbReference>
<name>A0A6I0DW72_BRUAN</name>
<gene>
    <name evidence="1" type="ORF">F9L06_08075</name>
</gene>
<dbReference type="InterPro" id="IPR006498">
    <property type="entry name" value="Tail_tube"/>
</dbReference>
<evidence type="ECO:0000313" key="1">
    <source>
        <dbReference type="EMBL" id="KAB2801626.1"/>
    </source>
</evidence>
<comment type="caution">
    <text evidence="1">The sequence shown here is derived from an EMBL/GenBank/DDBJ whole genome shotgun (WGS) entry which is preliminary data.</text>
</comment>
<dbReference type="AlphaFoldDB" id="A0A6I0DW72"/>
<organism evidence="1 2">
    <name type="scientific">Brucella anthropi</name>
    <name type="common">Ochrobactrum anthropi</name>
    <dbReference type="NCBI Taxonomy" id="529"/>
    <lineage>
        <taxon>Bacteria</taxon>
        <taxon>Pseudomonadati</taxon>
        <taxon>Pseudomonadota</taxon>
        <taxon>Alphaproteobacteria</taxon>
        <taxon>Hyphomicrobiales</taxon>
        <taxon>Brucellaceae</taxon>
        <taxon>Brucella/Ochrobactrum group</taxon>
        <taxon>Brucella</taxon>
    </lineage>
</organism>
<dbReference type="RefSeq" id="WP_151576434.1">
    <property type="nucleotide sequence ID" value="NZ_WBWX01000002.1"/>
</dbReference>
<reference evidence="1 2" key="1">
    <citation type="submission" date="2019-09" db="EMBL/GenBank/DDBJ databases">
        <title>Taxonomic organization of the family Brucellaceae based on a phylogenomic approach.</title>
        <authorList>
            <person name="Leclercq S."/>
            <person name="Cloeckaert A."/>
            <person name="Zygmunt M.S."/>
        </authorList>
    </citation>
    <scope>NUCLEOTIDE SEQUENCE [LARGE SCALE GENOMIC DNA]</scope>
    <source>
        <strain evidence="1 2">CCUG 34461</strain>
    </source>
</reference>
<dbReference type="EMBL" id="WBWX01000002">
    <property type="protein sequence ID" value="KAB2801626.1"/>
    <property type="molecule type" value="Genomic_DNA"/>
</dbReference>
<evidence type="ECO:0008006" key="3">
    <source>
        <dbReference type="Google" id="ProtNLM"/>
    </source>
</evidence>
<proteinExistence type="predicted"/>